<dbReference type="PANTHER" id="PTHR46797">
    <property type="entry name" value="HTH-TYPE TRANSCRIPTIONAL REGULATOR"/>
    <property type="match status" value="1"/>
</dbReference>
<accession>A0ABS7U532</accession>
<dbReference type="InterPro" id="IPR001387">
    <property type="entry name" value="Cro/C1-type_HTH"/>
</dbReference>
<name>A0ABS7U532_9BACT</name>
<reference evidence="3" key="1">
    <citation type="submission" date="2021-08" db="EMBL/GenBank/DDBJ databases">
        <authorList>
            <person name="Stevens D.C."/>
        </authorList>
    </citation>
    <scope>NUCLEOTIDE SEQUENCE</scope>
    <source>
        <strain evidence="3">DSM 53165</strain>
    </source>
</reference>
<dbReference type="SUPFAM" id="SSF47413">
    <property type="entry name" value="lambda repressor-like DNA-binding domains"/>
    <property type="match status" value="1"/>
</dbReference>
<dbReference type="Proteomes" id="UP001139031">
    <property type="component" value="Unassembled WGS sequence"/>
</dbReference>
<comment type="caution">
    <text evidence="3">The sequence shown here is derived from an EMBL/GenBank/DDBJ whole genome shotgun (WGS) entry which is preliminary data.</text>
</comment>
<dbReference type="SMART" id="SM00530">
    <property type="entry name" value="HTH_XRE"/>
    <property type="match status" value="1"/>
</dbReference>
<dbReference type="InterPro" id="IPR050807">
    <property type="entry name" value="TransReg_Diox_bact_type"/>
</dbReference>
<keyword evidence="4" id="KW-1185">Reference proteome</keyword>
<dbReference type="PROSITE" id="PS50943">
    <property type="entry name" value="HTH_CROC1"/>
    <property type="match status" value="1"/>
</dbReference>
<dbReference type="PANTHER" id="PTHR46797:SF1">
    <property type="entry name" value="METHYLPHOSPHONATE SYNTHASE"/>
    <property type="match status" value="1"/>
</dbReference>
<proteinExistence type="predicted"/>
<organism evidence="3 4">
    <name type="scientific">Nannocystis pusilla</name>
    <dbReference type="NCBI Taxonomy" id="889268"/>
    <lineage>
        <taxon>Bacteria</taxon>
        <taxon>Pseudomonadati</taxon>
        <taxon>Myxococcota</taxon>
        <taxon>Polyangia</taxon>
        <taxon>Nannocystales</taxon>
        <taxon>Nannocystaceae</taxon>
        <taxon>Nannocystis</taxon>
    </lineage>
</organism>
<sequence>MHDLHDMSEETYDIAREQYERRYMAALAQRIRAIREERGLTQQSVARAAGIASDMVSRLENGHYTSPGLRTLLRIADGMGVPLALLLPELPGPAASPESTLLSLLNSVAQRAQPHELELLLDLARVVIGRDRP</sequence>
<dbReference type="Gene3D" id="1.10.260.40">
    <property type="entry name" value="lambda repressor-like DNA-binding domains"/>
    <property type="match status" value="1"/>
</dbReference>
<evidence type="ECO:0000259" key="2">
    <source>
        <dbReference type="PROSITE" id="PS50943"/>
    </source>
</evidence>
<dbReference type="EMBL" id="JAIRAU010000057">
    <property type="protein sequence ID" value="MBZ5715496.1"/>
    <property type="molecule type" value="Genomic_DNA"/>
</dbReference>
<dbReference type="CDD" id="cd00093">
    <property type="entry name" value="HTH_XRE"/>
    <property type="match status" value="1"/>
</dbReference>
<gene>
    <name evidence="3" type="ORF">K7C98_40195</name>
</gene>
<dbReference type="Pfam" id="PF01381">
    <property type="entry name" value="HTH_3"/>
    <property type="match status" value="1"/>
</dbReference>
<keyword evidence="1" id="KW-0238">DNA-binding</keyword>
<protein>
    <submittedName>
        <fullName evidence="3">Helix-turn-helix transcriptional regulator</fullName>
    </submittedName>
</protein>
<dbReference type="InterPro" id="IPR010982">
    <property type="entry name" value="Lambda_DNA-bd_dom_sf"/>
</dbReference>
<evidence type="ECO:0000256" key="1">
    <source>
        <dbReference type="ARBA" id="ARBA00023125"/>
    </source>
</evidence>
<evidence type="ECO:0000313" key="4">
    <source>
        <dbReference type="Proteomes" id="UP001139031"/>
    </source>
</evidence>
<feature type="domain" description="HTH cro/C1-type" evidence="2">
    <location>
        <begin position="31"/>
        <end position="86"/>
    </location>
</feature>
<evidence type="ECO:0000313" key="3">
    <source>
        <dbReference type="EMBL" id="MBZ5715496.1"/>
    </source>
</evidence>